<dbReference type="EMBL" id="CAJNOM010000558">
    <property type="protein sequence ID" value="CAF1499669.1"/>
    <property type="molecule type" value="Genomic_DNA"/>
</dbReference>
<name>A0A815TDQ2_9BILA</name>
<dbReference type="GO" id="GO:0015031">
    <property type="term" value="P:protein transport"/>
    <property type="evidence" value="ECO:0007669"/>
    <property type="project" value="UniProtKB-UniRule"/>
</dbReference>
<feature type="domain" description="SB" evidence="9">
    <location>
        <begin position="302"/>
        <end position="369"/>
    </location>
</feature>
<evidence type="ECO:0000256" key="6">
    <source>
        <dbReference type="ARBA" id="ARBA00023054"/>
    </source>
</evidence>
<dbReference type="PANTHER" id="PTHR23306">
    <property type="entry name" value="TUMOR SUSCEPTIBILITY GENE 101 PROTEIN-RELATED"/>
    <property type="match status" value="1"/>
</dbReference>
<proteinExistence type="inferred from homology"/>
<comment type="subcellular location">
    <subcellularLocation>
        <location evidence="1">Endosome</location>
    </subcellularLocation>
</comment>
<keyword evidence="3 7" id="KW-0813">Transport</keyword>
<evidence type="ECO:0000256" key="1">
    <source>
        <dbReference type="ARBA" id="ARBA00004177"/>
    </source>
</evidence>
<dbReference type="GO" id="GO:0000813">
    <property type="term" value="C:ESCRT I complex"/>
    <property type="evidence" value="ECO:0007669"/>
    <property type="project" value="TreeGrafter"/>
</dbReference>
<keyword evidence="6" id="KW-0175">Coiled coil</keyword>
<evidence type="ECO:0000256" key="2">
    <source>
        <dbReference type="ARBA" id="ARBA00009594"/>
    </source>
</evidence>
<evidence type="ECO:0000313" key="11">
    <source>
        <dbReference type="EMBL" id="CAF1499669.1"/>
    </source>
</evidence>
<gene>
    <name evidence="11" type="ORF">QVE165_LOCUS43420</name>
</gene>
<dbReference type="AlphaFoldDB" id="A0A815TDQ2"/>
<dbReference type="Gene3D" id="6.10.140.820">
    <property type="match status" value="1"/>
</dbReference>
<dbReference type="SUPFAM" id="SSF140111">
    <property type="entry name" value="Endosomal sorting complex assembly domain"/>
    <property type="match status" value="1"/>
</dbReference>
<feature type="domain" description="UEV" evidence="10">
    <location>
        <begin position="5"/>
        <end position="150"/>
    </location>
</feature>
<dbReference type="InterPro" id="IPR008883">
    <property type="entry name" value="UEV_N"/>
</dbReference>
<keyword evidence="5 7" id="KW-0653">Protein transport</keyword>
<dbReference type="PROSITE" id="PS51312">
    <property type="entry name" value="SB"/>
    <property type="match status" value="1"/>
</dbReference>
<dbReference type="InterPro" id="IPR017916">
    <property type="entry name" value="SB_dom"/>
</dbReference>
<comment type="similarity">
    <text evidence="2">Belongs to the ubiquitin-conjugating enzyme family. UEV subfamily.</text>
</comment>
<keyword evidence="4" id="KW-0967">Endosome</keyword>
<evidence type="ECO:0000313" key="12">
    <source>
        <dbReference type="Proteomes" id="UP000663832"/>
    </source>
</evidence>
<evidence type="ECO:0000259" key="9">
    <source>
        <dbReference type="PROSITE" id="PS51312"/>
    </source>
</evidence>
<dbReference type="InterPro" id="IPR052070">
    <property type="entry name" value="ESCRT-I_UEV_domain"/>
</dbReference>
<keyword evidence="12" id="KW-1185">Reference proteome</keyword>
<organism evidence="11 12">
    <name type="scientific">Adineta steineri</name>
    <dbReference type="NCBI Taxonomy" id="433720"/>
    <lineage>
        <taxon>Eukaryota</taxon>
        <taxon>Metazoa</taxon>
        <taxon>Spiralia</taxon>
        <taxon>Gnathifera</taxon>
        <taxon>Rotifera</taxon>
        <taxon>Eurotatoria</taxon>
        <taxon>Bdelloidea</taxon>
        <taxon>Adinetida</taxon>
        <taxon>Adinetidae</taxon>
        <taxon>Adineta</taxon>
    </lineage>
</organism>
<dbReference type="InterPro" id="IPR016135">
    <property type="entry name" value="UBQ-conjugating_enzyme/RWD"/>
</dbReference>
<dbReference type="InterPro" id="IPR037202">
    <property type="entry name" value="ESCRT_assembly_dom"/>
</dbReference>
<dbReference type="GO" id="GO:0008333">
    <property type="term" value="P:endosome to lysosome transport"/>
    <property type="evidence" value="ECO:0007669"/>
    <property type="project" value="TreeGrafter"/>
</dbReference>
<evidence type="ECO:0000256" key="5">
    <source>
        <dbReference type="ARBA" id="ARBA00022927"/>
    </source>
</evidence>
<dbReference type="SUPFAM" id="SSF54495">
    <property type="entry name" value="UBC-like"/>
    <property type="match status" value="1"/>
</dbReference>
<dbReference type="OrthoDB" id="306304at2759"/>
<protein>
    <recommendedName>
        <fullName evidence="13">Tumor susceptibility gene 101 protein</fullName>
    </recommendedName>
</protein>
<evidence type="ECO:0008006" key="13">
    <source>
        <dbReference type="Google" id="ProtNLM"/>
    </source>
</evidence>
<comment type="caution">
    <text evidence="11">The sequence shown here is derived from an EMBL/GenBank/DDBJ whole genome shotgun (WGS) entry which is preliminary data.</text>
</comment>
<dbReference type="Gene3D" id="6.10.250.370">
    <property type="match status" value="1"/>
</dbReference>
<reference evidence="11" key="1">
    <citation type="submission" date="2021-02" db="EMBL/GenBank/DDBJ databases">
        <authorList>
            <person name="Nowell W R."/>
        </authorList>
    </citation>
    <scope>NUCLEOTIDE SEQUENCE</scope>
</reference>
<evidence type="ECO:0000256" key="8">
    <source>
        <dbReference type="SAM" id="MobiDB-lite"/>
    </source>
</evidence>
<accession>A0A815TDQ2</accession>
<evidence type="ECO:0000256" key="4">
    <source>
        <dbReference type="ARBA" id="ARBA00022753"/>
    </source>
</evidence>
<dbReference type="Proteomes" id="UP000663832">
    <property type="component" value="Unassembled WGS sequence"/>
</dbReference>
<dbReference type="Gene3D" id="3.10.110.10">
    <property type="entry name" value="Ubiquitin Conjugating Enzyme"/>
    <property type="match status" value="1"/>
</dbReference>
<dbReference type="CDD" id="cd11685">
    <property type="entry name" value="UEV_TSG101-like"/>
    <property type="match status" value="1"/>
</dbReference>
<evidence type="ECO:0000256" key="3">
    <source>
        <dbReference type="ARBA" id="ARBA00022448"/>
    </source>
</evidence>
<dbReference type="PROSITE" id="PS51322">
    <property type="entry name" value="UEV"/>
    <property type="match status" value="1"/>
</dbReference>
<dbReference type="Pfam" id="PF05743">
    <property type="entry name" value="UEV"/>
    <property type="match status" value="1"/>
</dbReference>
<feature type="region of interest" description="Disordered" evidence="8">
    <location>
        <begin position="144"/>
        <end position="168"/>
    </location>
</feature>
<dbReference type="GO" id="GO:0043130">
    <property type="term" value="F:ubiquitin binding"/>
    <property type="evidence" value="ECO:0007669"/>
    <property type="project" value="TreeGrafter"/>
</dbReference>
<dbReference type="Pfam" id="PF09454">
    <property type="entry name" value="Vps23_core"/>
    <property type="match status" value="1"/>
</dbReference>
<evidence type="ECO:0000256" key="7">
    <source>
        <dbReference type="PROSITE-ProRule" id="PRU00644"/>
    </source>
</evidence>
<evidence type="ECO:0000259" key="10">
    <source>
        <dbReference type="PROSITE" id="PS51322"/>
    </source>
</evidence>
<dbReference type="PANTHER" id="PTHR23306:SF3">
    <property type="entry name" value="TUMOR SUPPRESSOR PROTEIN 101"/>
    <property type="match status" value="1"/>
</dbReference>
<sequence length="369" mass="41630">MARQSATEIDQMIQRVRPTNRDLVRRDITQGIHSTTSSLNLTIVPYYYNNGTSKELLCLKGTVVCRYKGNQYNIPVEIFLQQDHPIVAPVAYVKPTPDMHVSTTSRDVQPDGTVIIPYMRNWRHPNSDLNHLINAMSDAFSQSPPVYSSGSSTSTTTTTTNYATPYPTHTSMPIPPGMGMGGSTASTSHSYPYGYPQTEIPKDVYRESLQAAVVDLVRNRLNETIQIENAQIDSLKKIEYDLNDGEKKLHIFLRDIQQQQTQAQAYMTSIKEKTNDVLDRAQKMSSSGKENSSADDALITPAPVYKQLLQAYAEEHAIQDLLYYLADGLRREAIGLDVYLKHVRELSRKQFILRATMHKCRQIATPSIR</sequence>